<dbReference type="NCBIfam" id="NF043076">
    <property type="entry name" value="PHA_gran_PhaM"/>
    <property type="match status" value="1"/>
</dbReference>
<name>A0A1W2AUE3_9BURK</name>
<evidence type="ECO:0000313" key="2">
    <source>
        <dbReference type="EMBL" id="SMC64061.1"/>
    </source>
</evidence>
<dbReference type="OrthoDB" id="8566581at2"/>
<sequence>MFNPMPDFQQSVEMMKNMWSNASTASKENGMPNFGIPGMSSLNPFGIPTLDIEELDKRIKDLKSVEAWLTLNLNVLQTTVQGLEVQRATLSTLQGIAETMKNSSSAETTDQTTAKAAEGFAQATEFAGAGGKLAQELMEQMSKSAATMMQGFAQAAPSAKKTTAKPRARKTAAKPSAKTARSPRSR</sequence>
<dbReference type="Proteomes" id="UP000192708">
    <property type="component" value="Unassembled WGS sequence"/>
</dbReference>
<gene>
    <name evidence="2" type="ORF">SAMN06296008_11085</name>
</gene>
<feature type="compositionally biased region" description="Basic residues" evidence="1">
    <location>
        <begin position="162"/>
        <end position="172"/>
    </location>
</feature>
<dbReference type="EMBL" id="FWXJ01000010">
    <property type="protein sequence ID" value="SMC64061.1"/>
    <property type="molecule type" value="Genomic_DNA"/>
</dbReference>
<proteinExistence type="predicted"/>
<evidence type="ECO:0000256" key="1">
    <source>
        <dbReference type="SAM" id="MobiDB-lite"/>
    </source>
</evidence>
<feature type="region of interest" description="Disordered" evidence="1">
    <location>
        <begin position="152"/>
        <end position="186"/>
    </location>
</feature>
<keyword evidence="3" id="KW-1185">Reference proteome</keyword>
<dbReference type="InterPro" id="IPR050026">
    <property type="entry name" value="PHA_gran_PhaM_N"/>
</dbReference>
<evidence type="ECO:0000313" key="3">
    <source>
        <dbReference type="Proteomes" id="UP000192708"/>
    </source>
</evidence>
<dbReference type="RefSeq" id="WP_084284043.1">
    <property type="nucleotide sequence ID" value="NZ_FWXJ01000010.1"/>
</dbReference>
<dbReference type="STRING" id="1938817.SAMN06296008_11085"/>
<organism evidence="2 3">
    <name type="scientific">Polynucleobacter kasalickyi</name>
    <dbReference type="NCBI Taxonomy" id="1938817"/>
    <lineage>
        <taxon>Bacteria</taxon>
        <taxon>Pseudomonadati</taxon>
        <taxon>Pseudomonadota</taxon>
        <taxon>Betaproteobacteria</taxon>
        <taxon>Burkholderiales</taxon>
        <taxon>Burkholderiaceae</taxon>
        <taxon>Polynucleobacter</taxon>
    </lineage>
</organism>
<protein>
    <submittedName>
        <fullName evidence="2">Uncharacterized protein</fullName>
    </submittedName>
</protein>
<accession>A0A1W2AUE3</accession>
<dbReference type="AlphaFoldDB" id="A0A1W2AUE3"/>
<reference evidence="2 3" key="1">
    <citation type="submission" date="2017-04" db="EMBL/GenBank/DDBJ databases">
        <authorList>
            <person name="Afonso C.L."/>
            <person name="Miller P.J."/>
            <person name="Scott M.A."/>
            <person name="Spackman E."/>
            <person name="Goraichik I."/>
            <person name="Dimitrov K.M."/>
            <person name="Suarez D.L."/>
            <person name="Swayne D.E."/>
        </authorList>
    </citation>
    <scope>NUCLEOTIDE SEQUENCE [LARGE SCALE GENOMIC DNA]</scope>
    <source>
        <strain evidence="2 3">VK13</strain>
    </source>
</reference>